<dbReference type="EMBL" id="CAVMJV010000060">
    <property type="protein sequence ID" value="CAK5086452.1"/>
    <property type="molecule type" value="Genomic_DNA"/>
</dbReference>
<sequence length="93" mass="11227">MAIEDLYFMINVFTQYSDYQFKIKLPPGYDLQTYSNIQITDEFIDQQKILFDPNTKFFISHCGQNSLTEVYIFRDSIILYKIINLRQYMQVFP</sequence>
<evidence type="ECO:0000313" key="2">
    <source>
        <dbReference type="Proteomes" id="UP001497535"/>
    </source>
</evidence>
<dbReference type="Proteomes" id="UP001497535">
    <property type="component" value="Unassembled WGS sequence"/>
</dbReference>
<organism evidence="1 2">
    <name type="scientific">Meloidogyne enterolobii</name>
    <name type="common">Root-knot nematode worm</name>
    <name type="synonym">Meloidogyne mayaguensis</name>
    <dbReference type="NCBI Taxonomy" id="390850"/>
    <lineage>
        <taxon>Eukaryota</taxon>
        <taxon>Metazoa</taxon>
        <taxon>Ecdysozoa</taxon>
        <taxon>Nematoda</taxon>
        <taxon>Chromadorea</taxon>
        <taxon>Rhabditida</taxon>
        <taxon>Tylenchina</taxon>
        <taxon>Tylenchomorpha</taxon>
        <taxon>Tylenchoidea</taxon>
        <taxon>Meloidogynidae</taxon>
        <taxon>Meloidogyninae</taxon>
        <taxon>Meloidogyne</taxon>
    </lineage>
</organism>
<evidence type="ECO:0000313" key="1">
    <source>
        <dbReference type="EMBL" id="CAK5086452.1"/>
    </source>
</evidence>
<gene>
    <name evidence="1" type="ORF">MENTE1834_LOCUS33951</name>
</gene>
<keyword evidence="2" id="KW-1185">Reference proteome</keyword>
<comment type="caution">
    <text evidence="1">The sequence shown here is derived from an EMBL/GenBank/DDBJ whole genome shotgun (WGS) entry which is preliminary data.</text>
</comment>
<reference evidence="1" key="1">
    <citation type="submission" date="2023-11" db="EMBL/GenBank/DDBJ databases">
        <authorList>
            <person name="Poullet M."/>
        </authorList>
    </citation>
    <scope>NUCLEOTIDE SEQUENCE</scope>
    <source>
        <strain evidence="1">E1834</strain>
    </source>
</reference>
<name>A0ACB1A729_MELEN</name>
<proteinExistence type="predicted"/>
<protein>
    <submittedName>
        <fullName evidence="1">Uncharacterized protein</fullName>
    </submittedName>
</protein>
<accession>A0ACB1A729</accession>